<keyword evidence="3" id="KW-1003">Cell membrane</keyword>
<feature type="transmembrane region" description="Helical" evidence="7">
    <location>
        <begin position="168"/>
        <end position="197"/>
    </location>
</feature>
<comment type="subcellular location">
    <subcellularLocation>
        <location evidence="1">Cell membrane</location>
        <topology evidence="1">Multi-pass membrane protein</topology>
    </subcellularLocation>
</comment>
<dbReference type="Gene3D" id="1.20.81.30">
    <property type="entry name" value="Type II secretion system (T2SS), domain F"/>
    <property type="match status" value="2"/>
</dbReference>
<name>A0A1F7IF46_9BACT</name>
<dbReference type="EMBL" id="MGAG01000007">
    <property type="protein sequence ID" value="OGK41991.1"/>
    <property type="molecule type" value="Genomic_DNA"/>
</dbReference>
<proteinExistence type="inferred from homology"/>
<dbReference type="PANTHER" id="PTHR30012">
    <property type="entry name" value="GENERAL SECRETION PATHWAY PROTEIN"/>
    <property type="match status" value="1"/>
</dbReference>
<keyword evidence="5 7" id="KW-1133">Transmembrane helix</keyword>
<feature type="domain" description="Type II secretion system protein GspF" evidence="8">
    <location>
        <begin position="29"/>
        <end position="149"/>
    </location>
</feature>
<keyword evidence="6 7" id="KW-0472">Membrane</keyword>
<dbReference type="PRINTS" id="PR00812">
    <property type="entry name" value="BCTERIALGSPF"/>
</dbReference>
<dbReference type="InterPro" id="IPR003004">
    <property type="entry name" value="GspF/PilC"/>
</dbReference>
<dbReference type="InterPro" id="IPR018076">
    <property type="entry name" value="T2SS_GspF_dom"/>
</dbReference>
<comment type="caution">
    <text evidence="9">The sequence shown here is derived from an EMBL/GenBank/DDBJ whole genome shotgun (WGS) entry which is preliminary data.</text>
</comment>
<dbReference type="Proteomes" id="UP000177698">
    <property type="component" value="Unassembled WGS sequence"/>
</dbReference>
<dbReference type="PANTHER" id="PTHR30012:SF0">
    <property type="entry name" value="TYPE II SECRETION SYSTEM PROTEIN F-RELATED"/>
    <property type="match status" value="1"/>
</dbReference>
<feature type="transmembrane region" description="Helical" evidence="7">
    <location>
        <begin position="331"/>
        <end position="355"/>
    </location>
</feature>
<comment type="similarity">
    <text evidence="2">Belongs to the GSP F family.</text>
</comment>
<evidence type="ECO:0000313" key="10">
    <source>
        <dbReference type="Proteomes" id="UP000177698"/>
    </source>
</evidence>
<dbReference type="Pfam" id="PF00482">
    <property type="entry name" value="T2SSF"/>
    <property type="match status" value="2"/>
</dbReference>
<feature type="transmembrane region" description="Helical" evidence="7">
    <location>
        <begin position="126"/>
        <end position="148"/>
    </location>
</feature>
<evidence type="ECO:0000256" key="6">
    <source>
        <dbReference type="ARBA" id="ARBA00023136"/>
    </source>
</evidence>
<dbReference type="GO" id="GO:0005886">
    <property type="term" value="C:plasma membrane"/>
    <property type="evidence" value="ECO:0007669"/>
    <property type="project" value="UniProtKB-SubCell"/>
</dbReference>
<accession>A0A1F7IF46</accession>
<evidence type="ECO:0000256" key="4">
    <source>
        <dbReference type="ARBA" id="ARBA00022692"/>
    </source>
</evidence>
<gene>
    <name evidence="9" type="ORF">A2954_05270</name>
</gene>
<evidence type="ECO:0000259" key="8">
    <source>
        <dbReference type="Pfam" id="PF00482"/>
    </source>
</evidence>
<evidence type="ECO:0000256" key="1">
    <source>
        <dbReference type="ARBA" id="ARBA00004651"/>
    </source>
</evidence>
<dbReference type="AlphaFoldDB" id="A0A1F7IF46"/>
<protein>
    <recommendedName>
        <fullName evidence="8">Type II secretion system protein GspF domain-containing protein</fullName>
    </recommendedName>
</protein>
<feature type="domain" description="Type II secretion system protein GspF" evidence="8">
    <location>
        <begin position="227"/>
        <end position="350"/>
    </location>
</feature>
<evidence type="ECO:0000256" key="2">
    <source>
        <dbReference type="ARBA" id="ARBA00005745"/>
    </source>
</evidence>
<dbReference type="InterPro" id="IPR042094">
    <property type="entry name" value="T2SS_GspF_sf"/>
</dbReference>
<sequence>MKKNVKNPPAERKIKKLSLSTADKLTIFSNMYTMLSAGISIIEAIDSILEDAKGNQKKILQTLREDLIQGKRIHESFARFPNAFDKVTVNVIKAAEEAGTLDTTLQDIRNNIKKESEFFDKIKTALTYPLVILIVFLGVLLTILIVVIPKISSVFTRLRVELPLPTKVLIFISNIMLSYTIPFLIGLFLFSGLLFLIYKTNKKLLLGILFSLPLISDLIKQIDLVRFTRSLHYLLSSGIPIVTALELCEEVVMRKDISLVIKTSKDMIISGKKLSEGLKTGKGKVPSLMVKIIEAGEKSGTLDKALKDISEYMDYQVSNTLQTLTTLMEPVMLVLVGIVVGGMMLAIIGPIYNLIGQVGKR</sequence>
<evidence type="ECO:0000313" key="9">
    <source>
        <dbReference type="EMBL" id="OGK41991.1"/>
    </source>
</evidence>
<evidence type="ECO:0000256" key="5">
    <source>
        <dbReference type="ARBA" id="ARBA00022989"/>
    </source>
</evidence>
<keyword evidence="4 7" id="KW-0812">Transmembrane</keyword>
<dbReference type="STRING" id="1802056.A2954_05270"/>
<evidence type="ECO:0000256" key="7">
    <source>
        <dbReference type="SAM" id="Phobius"/>
    </source>
</evidence>
<reference evidence="9 10" key="1">
    <citation type="journal article" date="2016" name="Nat. Commun.">
        <title>Thousands of microbial genomes shed light on interconnected biogeochemical processes in an aquifer system.</title>
        <authorList>
            <person name="Anantharaman K."/>
            <person name="Brown C.T."/>
            <person name="Hug L.A."/>
            <person name="Sharon I."/>
            <person name="Castelle C.J."/>
            <person name="Probst A.J."/>
            <person name="Thomas B.C."/>
            <person name="Singh A."/>
            <person name="Wilkins M.J."/>
            <person name="Karaoz U."/>
            <person name="Brodie E.L."/>
            <person name="Williams K.H."/>
            <person name="Hubbard S.S."/>
            <person name="Banfield J.F."/>
        </authorList>
    </citation>
    <scope>NUCLEOTIDE SEQUENCE [LARGE SCALE GENOMIC DNA]</scope>
</reference>
<evidence type="ECO:0000256" key="3">
    <source>
        <dbReference type="ARBA" id="ARBA00022475"/>
    </source>
</evidence>
<organism evidence="9 10">
    <name type="scientific">Candidatus Roizmanbacteria bacterium RIFCSPLOWO2_01_FULL_37_12</name>
    <dbReference type="NCBI Taxonomy" id="1802056"/>
    <lineage>
        <taxon>Bacteria</taxon>
        <taxon>Candidatus Roizmaniibacteriota</taxon>
    </lineage>
</organism>